<proteinExistence type="inferred from homology"/>
<dbReference type="SMART" id="SM00355">
    <property type="entry name" value="ZnF_C2H2"/>
    <property type="match status" value="3"/>
</dbReference>
<keyword evidence="13" id="KW-1185">Reference proteome</keyword>
<dbReference type="PANTHER" id="PTHR23235">
    <property type="entry name" value="KRUEPPEL-LIKE TRANSCRIPTION FACTOR"/>
    <property type="match status" value="1"/>
</dbReference>
<evidence type="ECO:0000256" key="7">
    <source>
        <dbReference type="ARBA" id="ARBA00023163"/>
    </source>
</evidence>
<dbReference type="Pfam" id="PF00096">
    <property type="entry name" value="zf-C2H2"/>
    <property type="match status" value="3"/>
</dbReference>
<feature type="domain" description="C2H2-type" evidence="11">
    <location>
        <begin position="223"/>
        <end position="245"/>
    </location>
</feature>
<evidence type="ECO:0000256" key="8">
    <source>
        <dbReference type="ARBA" id="ARBA00023242"/>
    </source>
</evidence>
<name>A0A9Q0EVP3_9TELE</name>
<evidence type="ECO:0000313" key="13">
    <source>
        <dbReference type="Proteomes" id="UP001148018"/>
    </source>
</evidence>
<sequence length="252" mass="26923">MGAPCGRTDPGTAPPAAELPGDTSPPRALWKGQHGGQEDDMQPSCSSQMFKEAPSPGSHTPGGSKQEVILIDALPDLTGEAGCDQAGDGQDVASPWIRGSNLLLHADGSYGDAFRHHGGVPPSYWPDAGYPPSGSDRGSNPLPPASYADPPPRLQRRLVLTGGERPHRCPQCGKSFGQLSGLKRHLMVHTGERPFRCAHCGKHFSTSNNLKVHQSVHTGEKRFQCSQCGKKFSFLSNLIRHQGIHNTTLNTA</sequence>
<dbReference type="FunFam" id="3.30.160.60:FF:000912">
    <property type="entry name" value="Zinc finger protein 660"/>
    <property type="match status" value="2"/>
</dbReference>
<feature type="domain" description="C2H2-type" evidence="11">
    <location>
        <begin position="195"/>
        <end position="222"/>
    </location>
</feature>
<dbReference type="GO" id="GO:0000981">
    <property type="term" value="F:DNA-binding transcription factor activity, RNA polymerase II-specific"/>
    <property type="evidence" value="ECO:0007669"/>
    <property type="project" value="TreeGrafter"/>
</dbReference>
<dbReference type="PANTHER" id="PTHR23235:SF142">
    <property type="entry name" value="ZINC FINGER PROTEIN 384"/>
    <property type="match status" value="1"/>
</dbReference>
<accession>A0A9Q0EVP3</accession>
<keyword evidence="2" id="KW-0479">Metal-binding</keyword>
<dbReference type="GO" id="GO:0000978">
    <property type="term" value="F:RNA polymerase II cis-regulatory region sequence-specific DNA binding"/>
    <property type="evidence" value="ECO:0007669"/>
    <property type="project" value="TreeGrafter"/>
</dbReference>
<evidence type="ECO:0000256" key="2">
    <source>
        <dbReference type="ARBA" id="ARBA00022723"/>
    </source>
</evidence>
<dbReference type="PROSITE" id="PS50157">
    <property type="entry name" value="ZINC_FINGER_C2H2_2"/>
    <property type="match status" value="3"/>
</dbReference>
<evidence type="ECO:0000256" key="10">
    <source>
        <dbReference type="SAM" id="MobiDB-lite"/>
    </source>
</evidence>
<dbReference type="InterPro" id="IPR013087">
    <property type="entry name" value="Znf_C2H2_type"/>
</dbReference>
<evidence type="ECO:0000256" key="5">
    <source>
        <dbReference type="ARBA" id="ARBA00022833"/>
    </source>
</evidence>
<gene>
    <name evidence="12" type="ORF">NHX12_018039</name>
</gene>
<evidence type="ECO:0000256" key="6">
    <source>
        <dbReference type="ARBA" id="ARBA00023015"/>
    </source>
</evidence>
<dbReference type="SUPFAM" id="SSF57667">
    <property type="entry name" value="beta-beta-alpha zinc fingers"/>
    <property type="match status" value="2"/>
</dbReference>
<evidence type="ECO:0000256" key="3">
    <source>
        <dbReference type="ARBA" id="ARBA00022737"/>
    </source>
</evidence>
<keyword evidence="4 9" id="KW-0863">Zinc-finger</keyword>
<reference evidence="12" key="1">
    <citation type="submission" date="2022-07" db="EMBL/GenBank/DDBJ databases">
        <title>Chromosome-level genome of Muraenolepis orangiensis.</title>
        <authorList>
            <person name="Kim J."/>
        </authorList>
    </citation>
    <scope>NUCLEOTIDE SEQUENCE</scope>
    <source>
        <strain evidence="12">KU_S4_2022</strain>
        <tissue evidence="12">Muscle</tissue>
    </source>
</reference>
<dbReference type="OrthoDB" id="427030at2759"/>
<comment type="caution">
    <text evidence="12">The sequence shown here is derived from an EMBL/GenBank/DDBJ whole genome shotgun (WGS) entry which is preliminary data.</text>
</comment>
<feature type="region of interest" description="Disordered" evidence="10">
    <location>
        <begin position="125"/>
        <end position="152"/>
    </location>
</feature>
<dbReference type="PROSITE" id="PS00028">
    <property type="entry name" value="ZINC_FINGER_C2H2_1"/>
    <property type="match status" value="3"/>
</dbReference>
<dbReference type="EMBL" id="JANIIK010000034">
    <property type="protein sequence ID" value="KAJ3614467.1"/>
    <property type="molecule type" value="Genomic_DNA"/>
</dbReference>
<evidence type="ECO:0000313" key="12">
    <source>
        <dbReference type="EMBL" id="KAJ3614467.1"/>
    </source>
</evidence>
<protein>
    <recommendedName>
        <fullName evidence="11">C2H2-type domain-containing protein</fullName>
    </recommendedName>
</protein>
<evidence type="ECO:0000256" key="4">
    <source>
        <dbReference type="ARBA" id="ARBA00022771"/>
    </source>
</evidence>
<comment type="similarity">
    <text evidence="1">Belongs to the krueppel C2H2-type zinc-finger protein family.</text>
</comment>
<dbReference type="FunFam" id="3.30.160.60:FF:000761">
    <property type="entry name" value="Zinc finger protein 449"/>
    <property type="match status" value="1"/>
</dbReference>
<dbReference type="AlphaFoldDB" id="A0A9Q0EVP3"/>
<dbReference type="Gene3D" id="3.30.160.60">
    <property type="entry name" value="Classic Zinc Finger"/>
    <property type="match status" value="3"/>
</dbReference>
<feature type="region of interest" description="Disordered" evidence="10">
    <location>
        <begin position="1"/>
        <end position="64"/>
    </location>
</feature>
<keyword evidence="6" id="KW-0805">Transcription regulation</keyword>
<keyword evidence="8" id="KW-0539">Nucleus</keyword>
<evidence type="ECO:0000259" key="11">
    <source>
        <dbReference type="PROSITE" id="PS50157"/>
    </source>
</evidence>
<keyword evidence="5" id="KW-0862">Zinc</keyword>
<organism evidence="12 13">
    <name type="scientific">Muraenolepis orangiensis</name>
    <name type="common">Patagonian moray cod</name>
    <dbReference type="NCBI Taxonomy" id="630683"/>
    <lineage>
        <taxon>Eukaryota</taxon>
        <taxon>Metazoa</taxon>
        <taxon>Chordata</taxon>
        <taxon>Craniata</taxon>
        <taxon>Vertebrata</taxon>
        <taxon>Euteleostomi</taxon>
        <taxon>Actinopterygii</taxon>
        <taxon>Neopterygii</taxon>
        <taxon>Teleostei</taxon>
        <taxon>Neoteleostei</taxon>
        <taxon>Acanthomorphata</taxon>
        <taxon>Zeiogadaria</taxon>
        <taxon>Gadariae</taxon>
        <taxon>Gadiformes</taxon>
        <taxon>Muraenolepidoidei</taxon>
        <taxon>Muraenolepididae</taxon>
        <taxon>Muraenolepis</taxon>
    </lineage>
</organism>
<dbReference type="GO" id="GO:0008270">
    <property type="term" value="F:zinc ion binding"/>
    <property type="evidence" value="ECO:0007669"/>
    <property type="project" value="UniProtKB-KW"/>
</dbReference>
<evidence type="ECO:0000256" key="1">
    <source>
        <dbReference type="ARBA" id="ARBA00006991"/>
    </source>
</evidence>
<keyword evidence="7" id="KW-0804">Transcription</keyword>
<keyword evidence="3" id="KW-0677">Repeat</keyword>
<evidence type="ECO:0000256" key="9">
    <source>
        <dbReference type="PROSITE-ProRule" id="PRU00042"/>
    </source>
</evidence>
<feature type="compositionally biased region" description="Pro residues" evidence="10">
    <location>
        <begin position="141"/>
        <end position="152"/>
    </location>
</feature>
<dbReference type="Proteomes" id="UP001148018">
    <property type="component" value="Unassembled WGS sequence"/>
</dbReference>
<feature type="domain" description="C2H2-type" evidence="11">
    <location>
        <begin position="167"/>
        <end position="194"/>
    </location>
</feature>
<dbReference type="InterPro" id="IPR036236">
    <property type="entry name" value="Znf_C2H2_sf"/>
</dbReference>